<accession>A0A6I9RU26</accession>
<dbReference type="InterPro" id="IPR037177">
    <property type="entry name" value="DLC_sf"/>
</dbReference>
<keyword evidence="3" id="KW-1185">Reference proteome</keyword>
<feature type="compositionally biased region" description="Basic and acidic residues" evidence="2">
    <location>
        <begin position="29"/>
        <end position="44"/>
    </location>
</feature>
<proteinExistence type="inferred from homology"/>
<feature type="region of interest" description="Disordered" evidence="2">
    <location>
        <begin position="1"/>
        <end position="80"/>
    </location>
</feature>
<dbReference type="InterPro" id="IPR001372">
    <property type="entry name" value="Dynein_light_chain_typ-1/2"/>
</dbReference>
<keyword evidence="1" id="KW-0206">Cytoskeleton</keyword>
<gene>
    <name evidence="4" type="primary">LOC105053199</name>
</gene>
<dbReference type="AlphaFoldDB" id="A0A6I9RU26"/>
<evidence type="ECO:0000256" key="1">
    <source>
        <dbReference type="RuleBase" id="RU365010"/>
    </source>
</evidence>
<dbReference type="Proteomes" id="UP000504607">
    <property type="component" value="Chromosome 10"/>
</dbReference>
<dbReference type="FunFam" id="3.30.740.10:FF:000003">
    <property type="entry name" value="Dynein light chain"/>
    <property type="match status" value="1"/>
</dbReference>
<dbReference type="GO" id="GO:0005874">
    <property type="term" value="C:microtubule"/>
    <property type="evidence" value="ECO:0007669"/>
    <property type="project" value="UniProtKB-KW"/>
</dbReference>
<keyword evidence="1" id="KW-0243">Dynein</keyword>
<sequence length="165" mass="18877">MEGPSEELERRSRYLSSLIQRTKLNPVGEPEKRHQQSAKPDKEKHQPRRQRREKKEEGDGVVDGGEDDEQRQNLRVRAADMPPALQKRAFRCARETLAAMPKLDSKRLALALKKEFDLSYGPAWHCIVGTSFGSYVTHSLGGFLYFSIDKVYILLFRTAVEPLGH</sequence>
<dbReference type="CDD" id="cd21452">
    <property type="entry name" value="DLC-like_DYNLL1_DYNLL2"/>
    <property type="match status" value="1"/>
</dbReference>
<dbReference type="PANTHER" id="PTHR11886:SF39">
    <property type="entry name" value="DYNEIN LIGHT CHAIN"/>
    <property type="match status" value="1"/>
</dbReference>
<comment type="similarity">
    <text evidence="1">Belongs to the dynein light chain family.</text>
</comment>
<reference evidence="4" key="1">
    <citation type="submission" date="2025-08" db="UniProtKB">
        <authorList>
            <consortium name="RefSeq"/>
        </authorList>
    </citation>
    <scope>IDENTIFICATION</scope>
</reference>
<dbReference type="Gene3D" id="3.30.740.10">
    <property type="entry name" value="Protein Inhibitor Of Neuronal Nitric Oxide Synthase"/>
    <property type="match status" value="1"/>
</dbReference>
<keyword evidence="1" id="KW-0505">Motor protein</keyword>
<dbReference type="SUPFAM" id="SSF54648">
    <property type="entry name" value="DLC"/>
    <property type="match status" value="1"/>
</dbReference>
<protein>
    <recommendedName>
        <fullName evidence="1">Dynein light chain</fullName>
    </recommendedName>
</protein>
<dbReference type="GO" id="GO:0005868">
    <property type="term" value="C:cytoplasmic dynein complex"/>
    <property type="evidence" value="ECO:0007669"/>
    <property type="project" value="TreeGrafter"/>
</dbReference>
<evidence type="ECO:0000313" key="3">
    <source>
        <dbReference type="Proteomes" id="UP000504607"/>
    </source>
</evidence>
<dbReference type="GO" id="GO:0007017">
    <property type="term" value="P:microtubule-based process"/>
    <property type="evidence" value="ECO:0007669"/>
    <property type="project" value="InterPro"/>
</dbReference>
<keyword evidence="1" id="KW-0963">Cytoplasm</keyword>
<organism evidence="3 4">
    <name type="scientific">Elaeis guineensis var. tenera</name>
    <name type="common">Oil palm</name>
    <dbReference type="NCBI Taxonomy" id="51953"/>
    <lineage>
        <taxon>Eukaryota</taxon>
        <taxon>Viridiplantae</taxon>
        <taxon>Streptophyta</taxon>
        <taxon>Embryophyta</taxon>
        <taxon>Tracheophyta</taxon>
        <taxon>Spermatophyta</taxon>
        <taxon>Magnoliopsida</taxon>
        <taxon>Liliopsida</taxon>
        <taxon>Arecaceae</taxon>
        <taxon>Arecoideae</taxon>
        <taxon>Cocoseae</taxon>
        <taxon>Elaeidinae</taxon>
        <taxon>Elaeis</taxon>
    </lineage>
</organism>
<evidence type="ECO:0000313" key="4">
    <source>
        <dbReference type="RefSeq" id="XP_010932582.1"/>
    </source>
</evidence>
<comment type="subcellular location">
    <subcellularLocation>
        <location evidence="1">Cytoplasm</location>
        <location evidence="1">Cytoskeleton</location>
    </subcellularLocation>
</comment>
<feature type="compositionally biased region" description="Polar residues" evidence="2">
    <location>
        <begin position="14"/>
        <end position="23"/>
    </location>
</feature>
<dbReference type="InParanoid" id="A0A6I9RU26"/>
<dbReference type="SMART" id="SM01375">
    <property type="entry name" value="Dynein_light"/>
    <property type="match status" value="1"/>
</dbReference>
<evidence type="ECO:0000256" key="2">
    <source>
        <dbReference type="SAM" id="MobiDB-lite"/>
    </source>
</evidence>
<dbReference type="RefSeq" id="XP_010932582.1">
    <property type="nucleotide sequence ID" value="XM_010934280.3"/>
</dbReference>
<dbReference type="PANTHER" id="PTHR11886">
    <property type="entry name" value="DYNEIN LIGHT CHAIN"/>
    <property type="match status" value="1"/>
</dbReference>
<name>A0A6I9RU26_ELAGV</name>
<dbReference type="GO" id="GO:0045505">
    <property type="term" value="F:dynein intermediate chain binding"/>
    <property type="evidence" value="ECO:0007669"/>
    <property type="project" value="TreeGrafter"/>
</dbReference>
<dbReference type="OrthoDB" id="10033309at2759"/>
<dbReference type="FunCoup" id="A0A6I9RU26">
    <property type="interactions" value="5"/>
</dbReference>
<keyword evidence="1" id="KW-0493">Microtubule</keyword>
<dbReference type="Pfam" id="PF01221">
    <property type="entry name" value="Dynein_light"/>
    <property type="match status" value="1"/>
</dbReference>